<dbReference type="SUPFAM" id="SSF69318">
    <property type="entry name" value="Integrin alpha N-terminal domain"/>
    <property type="match status" value="1"/>
</dbReference>
<dbReference type="PANTHER" id="PTHR36893">
    <property type="entry name" value="OS01G0275950 PROTEIN"/>
    <property type="match status" value="1"/>
</dbReference>
<accession>A0A2W2EK72</accession>
<dbReference type="InterPro" id="IPR024997">
    <property type="entry name" value="DUF3892"/>
</dbReference>
<dbReference type="EMBL" id="POTY01000161">
    <property type="protein sequence ID" value="PZG13980.1"/>
    <property type="molecule type" value="Genomic_DNA"/>
</dbReference>
<evidence type="ECO:0000313" key="4">
    <source>
        <dbReference type="Proteomes" id="UP000248924"/>
    </source>
</evidence>
<evidence type="ECO:0000313" key="3">
    <source>
        <dbReference type="EMBL" id="PZG13980.1"/>
    </source>
</evidence>
<evidence type="ECO:0000256" key="1">
    <source>
        <dbReference type="ARBA" id="ARBA00022729"/>
    </source>
</evidence>
<name>A0A2W2EK72_9ACTN</name>
<gene>
    <name evidence="3" type="ORF">C1I95_22630</name>
</gene>
<dbReference type="Gene3D" id="2.130.10.130">
    <property type="entry name" value="Integrin alpha, N-terminal"/>
    <property type="match status" value="1"/>
</dbReference>
<dbReference type="Gene3D" id="2.120.10.70">
    <property type="entry name" value="Fucose-specific lectin"/>
    <property type="match status" value="1"/>
</dbReference>
<reference evidence="3 4" key="1">
    <citation type="submission" date="2018-01" db="EMBL/GenBank/DDBJ databases">
        <title>Draft genome sequence of Jishengella sp. NA12.</title>
        <authorList>
            <person name="Sahin N."/>
            <person name="Ay H."/>
            <person name="Saygin H."/>
        </authorList>
    </citation>
    <scope>NUCLEOTIDE SEQUENCE [LARGE SCALE GENOMIC DNA]</scope>
    <source>
        <strain evidence="3 4">NA12</strain>
    </source>
</reference>
<protein>
    <submittedName>
        <fullName evidence="3">Uncharacterized protein</fullName>
    </submittedName>
</protein>
<feature type="compositionally biased region" description="Pro residues" evidence="2">
    <location>
        <begin position="620"/>
        <end position="630"/>
    </location>
</feature>
<comment type="caution">
    <text evidence="3">The sequence shown here is derived from an EMBL/GenBank/DDBJ whole genome shotgun (WGS) entry which is preliminary data.</text>
</comment>
<dbReference type="RefSeq" id="WP_111216398.1">
    <property type="nucleotide sequence ID" value="NZ_POTY01000161.1"/>
</dbReference>
<keyword evidence="1" id="KW-0732">Signal</keyword>
<evidence type="ECO:0000256" key="2">
    <source>
        <dbReference type="SAM" id="MobiDB-lite"/>
    </source>
</evidence>
<proteinExistence type="predicted"/>
<dbReference type="Proteomes" id="UP000248924">
    <property type="component" value="Unassembled WGS sequence"/>
</dbReference>
<feature type="region of interest" description="Disordered" evidence="2">
    <location>
        <begin position="586"/>
        <end position="657"/>
    </location>
</feature>
<dbReference type="PANTHER" id="PTHR36893:SF1">
    <property type="entry name" value="BULB-TYPE LECTIN DOMAIN-CONTAINING PROTEIN"/>
    <property type="match status" value="1"/>
</dbReference>
<organism evidence="3 4">
    <name type="scientific">Micromonospora craterilacus</name>
    <dbReference type="NCBI Taxonomy" id="1655439"/>
    <lineage>
        <taxon>Bacteria</taxon>
        <taxon>Bacillati</taxon>
        <taxon>Actinomycetota</taxon>
        <taxon>Actinomycetes</taxon>
        <taxon>Micromonosporales</taxon>
        <taxon>Micromonosporaceae</taxon>
        <taxon>Micromonospora</taxon>
    </lineage>
</organism>
<dbReference type="InterPro" id="IPR028994">
    <property type="entry name" value="Integrin_alpha_N"/>
</dbReference>
<dbReference type="OrthoDB" id="9816502at2"/>
<dbReference type="Pfam" id="PF13031">
    <property type="entry name" value="DUF3892"/>
    <property type="match status" value="1"/>
</dbReference>
<keyword evidence="4" id="KW-1185">Reference proteome</keyword>
<sequence>MTAQLHFLAYVREGLAAAGAAPDPLDEDIPSRQPVTVGVRLTGRAEHRFDVRLYGPGDVRGVDPRQIIRLDPPPAASDFEPNNLASIEFDRPDFPWLFTPAAAGSRQRLRPWLFLVVVPVANSALRTDTGAPLPVLECDLAELPDLSESWAWAHAQVATTEGEAVSAVLAADPTRTLSRLVSPRRLAAGVAYRACLVPAFEPGRLAGLGLAVDDSAPLAPAWSGSVGPSPALPVYHSWEFSTGADGDFESLVRRLRARALPDDAGLRPVLVGRIGVPDLDPSVPTVTLGVEGALRGALTMPTVWTPESREPVQRLLRELIGDTGQRLGPPLYGGLHAGVDRVPEESGLPRWLRELNLDPRHRVAAALGARIVRERQEELMAAAWEQAAAVQRANEALRQAELAVEASRSAYERRIVAGFAGGPAPTAVPPVVGRLLQLSGSVLGAVTVSPRSKRLLSTQVEQNPTAAATLSAPFRRMTRPGGPLARRFGPQVDLGTVVAAAASNAVTATPPARPPAGTVLFDDVAGDDISFTRINQQRFDTAVTWWRRPASLLAGPATSVAPVVGPAPEAGAAPISPIVDATPTAGIAAVPEDPGPPVLPMRPPPDRDPPDWPDPDPEPDPGPPPEPLPVVYPDTAPLPAGVPGEPTGLPSALLSPPGVAPDDRRMFVNSADGRLFERYFDGTRWLWLDRGAPPGTQAAGVEPGGFMDGGRRMFVATVHGRLFERYWASDQWLWRRHPDPPNSYGLGTTPALVLNNQSVFLATTMNGTVNVGRLWERRRDGDTWSWVDHGNPGGTEKILSQPWAAIGNTRFFVRTDAGKLWERQWNGTRWLWVDRGRPSGASVADIGPASGNSVFVKTNDGRLFEWRSAVTPAWLDHGRPAGGEIVNMTYELMVIGTETSLFVGASDGRLHQRVFNGTAGQWVDRGTPPGTRVMQPPGAVMRSRRMLFVTGSNGHLFSLHQEGSSWLWTDHGTALDSRGSGPANAAPAADARWALPLGFLSNLVVAHVDNPERDNYIHHRVGRDLGFEAEVRGGWSAPIRKPTPIGWETQGLGIAVADVNGSGRPDLILMWVDNPAGANTVRYQIGWDLDAAGQVTGGWSPEFRLPDEVAAEVQGADLALADLDGDGRPELILAYVTGGTSGKVYYRVGWRLDTNGEITRGWSDSMPVQELPWPVRGVGVAVADLDDNGTPDIVVLAVGPYQGATQAVYRIGRRINARGHVVGGWSPFKTVGGGPLPAAHQGAGIAVMDVTGTRRADLVFFHLANPALDNQGYYRVGWDLDANGDAAHWSADALVPGWFGWESQGAAVAVADLDPQLTAVRTAMGDRFVAAARRHQDRVLAAQALARQKKREAFDAAALAARVSDALHPVEGITARMVRHLELPGEPTVQNLRQLVVVPRFPQPMYELLRDLSQNLLFPGVSDVPPETVTVLRVNAAFVEAFMVGLNAELGREMLWRRYPTDPRATFVHRFWDLRAADGSPTGLPPVAGWHPERELGGNSAADGPGDMLVVLVRGELLRRYPGTEIYVQRAAVGTDGRRTPTGEVRAPRFTGRLQPDIHFFGLPLSVTEARGGVTGDGWFVMLRQPPVDARFGLDAPAADTPYGGTPASWADLHWRHLSPTAADDRMLRHVPVASGLHNLSLDGLGWGHNSAHQARILLQPPVLVAVHATDMVPAVDDSWRVEATVQRAGGVDQDRIVALAGRRDDGTRWRMSTDEVIAAISRQERFLVEQPTGRAVRVRVSRTGEGRVYLTTEADGEIPNNLLSLPELAEDAS</sequence>
<feature type="compositionally biased region" description="Pro residues" evidence="2">
    <location>
        <begin position="593"/>
        <end position="603"/>
    </location>
</feature>
<dbReference type="InterPro" id="IPR013517">
    <property type="entry name" value="FG-GAP"/>
</dbReference>
<dbReference type="SUPFAM" id="SSF89372">
    <property type="entry name" value="Fucose-specific lectin"/>
    <property type="match status" value="2"/>
</dbReference>
<dbReference type="Pfam" id="PF13517">
    <property type="entry name" value="FG-GAP_3"/>
    <property type="match status" value="1"/>
</dbReference>